<name>A0ABU8CCK7_9HYPH</name>
<comment type="caution">
    <text evidence="5">The sequence shown here is derived from an EMBL/GenBank/DDBJ whole genome shotgun (WGS) entry which is preliminary data.</text>
</comment>
<dbReference type="GO" id="GO:0016787">
    <property type="term" value="F:hydrolase activity"/>
    <property type="evidence" value="ECO:0007669"/>
    <property type="project" value="UniProtKB-KW"/>
</dbReference>
<dbReference type="PANTHER" id="PTHR46470">
    <property type="entry name" value="N-ACYLNEURAMINATE-9-PHOSPHATASE"/>
    <property type="match status" value="1"/>
</dbReference>
<dbReference type="Gene3D" id="3.40.50.1000">
    <property type="entry name" value="HAD superfamily/HAD-like"/>
    <property type="match status" value="1"/>
</dbReference>
<evidence type="ECO:0000256" key="1">
    <source>
        <dbReference type="ARBA" id="ARBA00001946"/>
    </source>
</evidence>
<dbReference type="SFLD" id="SFLDG01129">
    <property type="entry name" value="C1.5:_HAD__Beta-PGM__Phosphata"/>
    <property type="match status" value="1"/>
</dbReference>
<keyword evidence="4" id="KW-0460">Magnesium</keyword>
<sequence length="252" mass="27656">MTPIRFSALPALQNNPSSEHRQDTMIRAVLFDLDETLIDKTAAVLTFLPLQYQGFRLGEHGVEEQRYIAEFLRLEKAGLVRKRDLYPRLTETFGLPGDLAAALFHDFETVYPTMAVPMSGAKQTISALKQYGVLVGVVSNGEANVQRPKIEAAGLNEGLDLVVISGDISLRKPAREIFELAAGRLDLPVDNCLFVGDNPEADIVGADNAGMHAVYFGPKNAWPTSLPSPRYQIELLPQLIALVRDLNALTEA</sequence>
<proteinExistence type="predicted"/>
<reference evidence="5 6" key="1">
    <citation type="submission" date="2024-01" db="EMBL/GenBank/DDBJ databases">
        <title>Draft genome sequences of three bacterial strains isolated from Acacia saligna represent a potential new species within the genus Rhizobium.</title>
        <authorList>
            <person name="Tambong J.T."/>
            <person name="Mnasri B."/>
        </authorList>
    </citation>
    <scope>NUCLEOTIDE SEQUENCE [LARGE SCALE GENOMIC DNA]</scope>
    <source>
        <strain evidence="5 6">1AS12I</strain>
    </source>
</reference>
<evidence type="ECO:0000256" key="3">
    <source>
        <dbReference type="ARBA" id="ARBA00022801"/>
    </source>
</evidence>
<evidence type="ECO:0000313" key="6">
    <source>
        <dbReference type="Proteomes" id="UP001531129"/>
    </source>
</evidence>
<dbReference type="RefSeq" id="WP_335910575.1">
    <property type="nucleotide sequence ID" value="NZ_JBAMYB010000001.1"/>
</dbReference>
<dbReference type="PRINTS" id="PR00413">
    <property type="entry name" value="HADHALOGNASE"/>
</dbReference>
<dbReference type="Pfam" id="PF00702">
    <property type="entry name" value="Hydrolase"/>
    <property type="match status" value="1"/>
</dbReference>
<gene>
    <name evidence="5" type="ORF">V8Q02_00670</name>
</gene>
<organism evidence="5 6">
    <name type="scientific">Rhizobium aouanii</name>
    <dbReference type="NCBI Taxonomy" id="3118145"/>
    <lineage>
        <taxon>Bacteria</taxon>
        <taxon>Pseudomonadati</taxon>
        <taxon>Pseudomonadota</taxon>
        <taxon>Alphaproteobacteria</taxon>
        <taxon>Hyphomicrobiales</taxon>
        <taxon>Rhizobiaceae</taxon>
        <taxon>Rhizobium/Agrobacterium group</taxon>
        <taxon>Rhizobium</taxon>
    </lineage>
</organism>
<dbReference type="InterPro" id="IPR006439">
    <property type="entry name" value="HAD-SF_hydro_IA"/>
</dbReference>
<dbReference type="Proteomes" id="UP001531129">
    <property type="component" value="Unassembled WGS sequence"/>
</dbReference>
<evidence type="ECO:0000256" key="2">
    <source>
        <dbReference type="ARBA" id="ARBA00022723"/>
    </source>
</evidence>
<dbReference type="InterPro" id="IPR036412">
    <property type="entry name" value="HAD-like_sf"/>
</dbReference>
<accession>A0ABU8CCK7</accession>
<dbReference type="EMBL" id="JBAMYC010000001">
    <property type="protein sequence ID" value="MEI1246543.1"/>
    <property type="molecule type" value="Genomic_DNA"/>
</dbReference>
<evidence type="ECO:0000256" key="4">
    <source>
        <dbReference type="ARBA" id="ARBA00022842"/>
    </source>
</evidence>
<comment type="cofactor">
    <cofactor evidence="1">
        <name>Mg(2+)</name>
        <dbReference type="ChEBI" id="CHEBI:18420"/>
    </cofactor>
</comment>
<dbReference type="SUPFAM" id="SSF56784">
    <property type="entry name" value="HAD-like"/>
    <property type="match status" value="1"/>
</dbReference>
<keyword evidence="3 5" id="KW-0378">Hydrolase</keyword>
<dbReference type="EC" id="3.1.3.-" evidence="5"/>
<keyword evidence="6" id="KW-1185">Reference proteome</keyword>
<dbReference type="NCBIfam" id="TIGR01509">
    <property type="entry name" value="HAD-SF-IA-v3"/>
    <property type="match status" value="1"/>
</dbReference>
<dbReference type="PANTHER" id="PTHR46470:SF2">
    <property type="entry name" value="GLYCERALDEHYDE 3-PHOSPHATE PHOSPHATASE"/>
    <property type="match status" value="1"/>
</dbReference>
<keyword evidence="2" id="KW-0479">Metal-binding</keyword>
<evidence type="ECO:0000313" key="5">
    <source>
        <dbReference type="EMBL" id="MEI1246543.1"/>
    </source>
</evidence>
<dbReference type="SFLD" id="SFLDS00003">
    <property type="entry name" value="Haloacid_Dehalogenase"/>
    <property type="match status" value="1"/>
</dbReference>
<dbReference type="InterPro" id="IPR023214">
    <property type="entry name" value="HAD_sf"/>
</dbReference>
<dbReference type="InterPro" id="IPR051400">
    <property type="entry name" value="HAD-like_hydrolase"/>
</dbReference>
<dbReference type="Gene3D" id="1.20.120.710">
    <property type="entry name" value="Haloacid dehalogenase hydrolase-like domain"/>
    <property type="match status" value="1"/>
</dbReference>
<dbReference type="NCBIfam" id="TIGR01549">
    <property type="entry name" value="HAD-SF-IA-v1"/>
    <property type="match status" value="1"/>
</dbReference>
<protein>
    <submittedName>
        <fullName evidence="5">HAD family hydrolase</fullName>
        <ecNumber evidence="5">3.1.3.-</ecNumber>
    </submittedName>
</protein>